<keyword evidence="4" id="KW-1185">Reference proteome</keyword>
<evidence type="ECO:0000256" key="2">
    <source>
        <dbReference type="SAM" id="SignalP"/>
    </source>
</evidence>
<accession>A0ABY7M3L3</accession>
<protein>
    <recommendedName>
        <fullName evidence="5">LPXTG cell wall anchor domain-containing protein</fullName>
    </recommendedName>
</protein>
<evidence type="ECO:0008006" key="5">
    <source>
        <dbReference type="Google" id="ProtNLM"/>
    </source>
</evidence>
<evidence type="ECO:0000313" key="4">
    <source>
        <dbReference type="Proteomes" id="UP001212803"/>
    </source>
</evidence>
<feature type="signal peptide" evidence="2">
    <location>
        <begin position="1"/>
        <end position="21"/>
    </location>
</feature>
<dbReference type="Proteomes" id="UP001212803">
    <property type="component" value="Chromosome"/>
</dbReference>
<gene>
    <name evidence="3" type="ORF">O0235_10235</name>
</gene>
<keyword evidence="1" id="KW-1133">Transmembrane helix</keyword>
<keyword evidence="1" id="KW-0812">Transmembrane</keyword>
<organism evidence="3 4">
    <name type="scientific">Tepidiforma flava</name>
    <dbReference type="NCBI Taxonomy" id="3004094"/>
    <lineage>
        <taxon>Bacteria</taxon>
        <taxon>Bacillati</taxon>
        <taxon>Chloroflexota</taxon>
        <taxon>Tepidiformia</taxon>
        <taxon>Tepidiformales</taxon>
        <taxon>Tepidiformaceae</taxon>
        <taxon>Tepidiforma</taxon>
    </lineage>
</organism>
<name>A0ABY7M3L3_9CHLR</name>
<proteinExistence type="predicted"/>
<dbReference type="RefSeq" id="WP_270055694.1">
    <property type="nucleotide sequence ID" value="NZ_CP115149.1"/>
</dbReference>
<evidence type="ECO:0000256" key="1">
    <source>
        <dbReference type="SAM" id="Phobius"/>
    </source>
</evidence>
<dbReference type="EMBL" id="CP115149">
    <property type="protein sequence ID" value="WBL35166.1"/>
    <property type="molecule type" value="Genomic_DNA"/>
</dbReference>
<sequence length="324" mass="31597">MTPRRIVALLAAAAAAFAAFAALPAAAQVPYTVSAVAPAPVQPGQQAAVTVRVEGQVAALPGFIYDVQGGTLVGVLAPTPVAANVAEGTVFVRRDTPGTATLSVSFAGQVLASANVTFAASAGAIRVETLLDAGPDAAARTWRYQVIDPAGAVVAELQTSTSGDAPLGAAVAEGLPAGAYAVRQVLGADTALACAPGAFYAVSQPAGAVAAVTLGASTVTVRFTIVPCPDLPAGLEVIIPVDTIVPGAGSGIIGDAVPAPAEPPFSEVAGVRQPGPGLLPPAAGNSPAAAAPSPLPALLAAGSLLLLSGSGLLLLARRRSRPLV</sequence>
<reference evidence="3 4" key="1">
    <citation type="journal article" date="2023" name="ISME J.">
        <title>Thermophilic Dehalococcoidia with unusual traits shed light on an unexpected past.</title>
        <authorList>
            <person name="Palmer M."/>
            <person name="Covington J.K."/>
            <person name="Zhou E.M."/>
            <person name="Thomas S.C."/>
            <person name="Habib N."/>
            <person name="Seymour C.O."/>
            <person name="Lai D."/>
            <person name="Johnston J."/>
            <person name="Hashimi A."/>
            <person name="Jiao J.Y."/>
            <person name="Muok A.R."/>
            <person name="Liu L."/>
            <person name="Xian W.D."/>
            <person name="Zhi X.Y."/>
            <person name="Li M.M."/>
            <person name="Silva L.P."/>
            <person name="Bowen B.P."/>
            <person name="Louie K."/>
            <person name="Briegel A."/>
            <person name="Pett-Ridge J."/>
            <person name="Weber P.K."/>
            <person name="Tocheva E.I."/>
            <person name="Woyke T."/>
            <person name="Northen T.R."/>
            <person name="Mayali X."/>
            <person name="Li W.J."/>
            <person name="Hedlund B.P."/>
        </authorList>
    </citation>
    <scope>NUCLEOTIDE SEQUENCE [LARGE SCALE GENOMIC DNA]</scope>
    <source>
        <strain evidence="3 4">YIM 72310</strain>
    </source>
</reference>
<keyword evidence="2" id="KW-0732">Signal</keyword>
<evidence type="ECO:0000313" key="3">
    <source>
        <dbReference type="EMBL" id="WBL35166.1"/>
    </source>
</evidence>
<keyword evidence="1" id="KW-0472">Membrane</keyword>
<feature type="chain" id="PRO_5046211723" description="LPXTG cell wall anchor domain-containing protein" evidence="2">
    <location>
        <begin position="22"/>
        <end position="324"/>
    </location>
</feature>
<feature type="transmembrane region" description="Helical" evidence="1">
    <location>
        <begin position="295"/>
        <end position="316"/>
    </location>
</feature>